<comment type="caution">
    <text evidence="3">The sequence shown here is derived from an EMBL/GenBank/DDBJ whole genome shotgun (WGS) entry which is preliminary data.</text>
</comment>
<reference evidence="4" key="1">
    <citation type="submission" date="2023-07" db="EMBL/GenBank/DDBJ databases">
        <title>30 novel species of actinomycetes from the DSMZ collection.</title>
        <authorList>
            <person name="Nouioui I."/>
        </authorList>
    </citation>
    <scope>NUCLEOTIDE SEQUENCE [LARGE SCALE GENOMIC DNA]</scope>
    <source>
        <strain evidence="4">DSM 41982</strain>
    </source>
</reference>
<evidence type="ECO:0008006" key="5">
    <source>
        <dbReference type="Google" id="ProtNLM"/>
    </source>
</evidence>
<feature type="transmembrane region" description="Helical" evidence="2">
    <location>
        <begin position="107"/>
        <end position="129"/>
    </location>
</feature>
<protein>
    <recommendedName>
        <fullName evidence="5">Integral membrane protein</fullName>
    </recommendedName>
</protein>
<dbReference type="Proteomes" id="UP001183607">
    <property type="component" value="Unassembled WGS sequence"/>
</dbReference>
<sequence length="223" mass="22411">MSRPAPAPVRAPSRRAPAPAPAAAPAHTPAPTDRREPGEVFGPAFTLFADVLLVSLLTSLCCLPVLTAPAAFAAASATLRETAAGGRSASARAYLVRLRARLVPRSLLLGLLVPAFVVAVRADLALAGGELPGRALVGPALVVLALGAGVLLLRASAAAGPVTARTAWQRAAADPHGSLLLVAALVLAALIAWSMPLLLPLLPGPLAFAATAVDLRAAPQAES</sequence>
<evidence type="ECO:0000313" key="4">
    <source>
        <dbReference type="Proteomes" id="UP001183607"/>
    </source>
</evidence>
<evidence type="ECO:0000313" key="3">
    <source>
        <dbReference type="EMBL" id="MDT0414592.1"/>
    </source>
</evidence>
<feature type="compositionally biased region" description="Low complexity" evidence="1">
    <location>
        <begin position="10"/>
        <end position="31"/>
    </location>
</feature>
<feature type="transmembrane region" description="Helical" evidence="2">
    <location>
        <begin position="135"/>
        <end position="157"/>
    </location>
</feature>
<proteinExistence type="predicted"/>
<feature type="region of interest" description="Disordered" evidence="1">
    <location>
        <begin position="1"/>
        <end position="36"/>
    </location>
</feature>
<name>A0ABD5E1B5_9ACTN</name>
<evidence type="ECO:0000256" key="2">
    <source>
        <dbReference type="SAM" id="Phobius"/>
    </source>
</evidence>
<accession>A0ABD5E1B5</accession>
<feature type="transmembrane region" description="Helical" evidence="2">
    <location>
        <begin position="178"/>
        <end position="199"/>
    </location>
</feature>
<organism evidence="3 4">
    <name type="scientific">Streptomyces evansiae</name>
    <dbReference type="NCBI Taxonomy" id="3075535"/>
    <lineage>
        <taxon>Bacteria</taxon>
        <taxon>Bacillati</taxon>
        <taxon>Actinomycetota</taxon>
        <taxon>Actinomycetes</taxon>
        <taxon>Kitasatosporales</taxon>
        <taxon>Streptomycetaceae</taxon>
        <taxon>Streptomyces</taxon>
    </lineage>
</organism>
<dbReference type="EMBL" id="JAVRER010000004">
    <property type="protein sequence ID" value="MDT0414592.1"/>
    <property type="molecule type" value="Genomic_DNA"/>
</dbReference>
<dbReference type="AlphaFoldDB" id="A0ABD5E1B5"/>
<evidence type="ECO:0000256" key="1">
    <source>
        <dbReference type="SAM" id="MobiDB-lite"/>
    </source>
</evidence>
<keyword evidence="2" id="KW-0472">Membrane</keyword>
<feature type="transmembrane region" description="Helical" evidence="2">
    <location>
        <begin position="44"/>
        <end position="66"/>
    </location>
</feature>
<keyword evidence="2" id="KW-1133">Transmembrane helix</keyword>
<gene>
    <name evidence="3" type="ORF">RM574_03745</name>
</gene>
<keyword evidence="2" id="KW-0812">Transmembrane</keyword>
<dbReference type="RefSeq" id="WP_095681862.1">
    <property type="nucleotide sequence ID" value="NZ_JAVRER010000004.1"/>
</dbReference>